<sequence length="29" mass="3755">MMMYLNRYAYDIFRPFLSFFSFLLLLFFF</sequence>
<reference evidence="2" key="1">
    <citation type="submission" date="2018-02" db="EMBL/GenBank/DDBJ databases">
        <title>Rhizophora mucronata_Transcriptome.</title>
        <authorList>
            <person name="Meera S.P."/>
            <person name="Sreeshan A."/>
            <person name="Augustine A."/>
        </authorList>
    </citation>
    <scope>NUCLEOTIDE SEQUENCE</scope>
    <source>
        <tissue evidence="2">Leaf</tissue>
    </source>
</reference>
<protein>
    <submittedName>
        <fullName evidence="2">Ras-related protein RABB1c-like</fullName>
    </submittedName>
</protein>
<dbReference type="AlphaFoldDB" id="A0A2P2KEW9"/>
<evidence type="ECO:0000256" key="1">
    <source>
        <dbReference type="SAM" id="Phobius"/>
    </source>
</evidence>
<evidence type="ECO:0000313" key="2">
    <source>
        <dbReference type="EMBL" id="MBX04279.1"/>
    </source>
</evidence>
<organism evidence="2">
    <name type="scientific">Rhizophora mucronata</name>
    <name type="common">Asiatic mangrove</name>
    <dbReference type="NCBI Taxonomy" id="61149"/>
    <lineage>
        <taxon>Eukaryota</taxon>
        <taxon>Viridiplantae</taxon>
        <taxon>Streptophyta</taxon>
        <taxon>Embryophyta</taxon>
        <taxon>Tracheophyta</taxon>
        <taxon>Spermatophyta</taxon>
        <taxon>Magnoliopsida</taxon>
        <taxon>eudicotyledons</taxon>
        <taxon>Gunneridae</taxon>
        <taxon>Pentapetalae</taxon>
        <taxon>rosids</taxon>
        <taxon>fabids</taxon>
        <taxon>Malpighiales</taxon>
        <taxon>Rhizophoraceae</taxon>
        <taxon>Rhizophora</taxon>
    </lineage>
</organism>
<dbReference type="EMBL" id="GGEC01023795">
    <property type="protein sequence ID" value="MBX04279.1"/>
    <property type="molecule type" value="Transcribed_RNA"/>
</dbReference>
<keyword evidence="1" id="KW-0812">Transmembrane</keyword>
<accession>A0A2P2KEW9</accession>
<feature type="transmembrane region" description="Helical" evidence="1">
    <location>
        <begin position="12"/>
        <end position="28"/>
    </location>
</feature>
<keyword evidence="1" id="KW-0472">Membrane</keyword>
<proteinExistence type="predicted"/>
<keyword evidence="1" id="KW-1133">Transmembrane helix</keyword>
<name>A0A2P2KEW9_RHIMU</name>